<evidence type="ECO:0000313" key="2">
    <source>
        <dbReference type="Proteomes" id="UP001497644"/>
    </source>
</evidence>
<organism evidence="1 2">
    <name type="scientific">Lasius platythorax</name>
    <dbReference type="NCBI Taxonomy" id="488582"/>
    <lineage>
        <taxon>Eukaryota</taxon>
        <taxon>Metazoa</taxon>
        <taxon>Ecdysozoa</taxon>
        <taxon>Arthropoda</taxon>
        <taxon>Hexapoda</taxon>
        <taxon>Insecta</taxon>
        <taxon>Pterygota</taxon>
        <taxon>Neoptera</taxon>
        <taxon>Endopterygota</taxon>
        <taxon>Hymenoptera</taxon>
        <taxon>Apocrita</taxon>
        <taxon>Aculeata</taxon>
        <taxon>Formicoidea</taxon>
        <taxon>Formicidae</taxon>
        <taxon>Formicinae</taxon>
        <taxon>Lasius</taxon>
        <taxon>Lasius</taxon>
    </lineage>
</organism>
<dbReference type="AlphaFoldDB" id="A0AAV2NFH4"/>
<gene>
    <name evidence="1" type="ORF">LPLAT_LOCUS4759</name>
</gene>
<evidence type="ECO:0000313" key="1">
    <source>
        <dbReference type="EMBL" id="CAL1679000.1"/>
    </source>
</evidence>
<accession>A0AAV2NFH4</accession>
<dbReference type="Proteomes" id="UP001497644">
    <property type="component" value="Chromosome 15"/>
</dbReference>
<reference evidence="1" key="1">
    <citation type="submission" date="2024-04" db="EMBL/GenBank/DDBJ databases">
        <authorList>
            <consortium name="Molecular Ecology Group"/>
        </authorList>
    </citation>
    <scope>NUCLEOTIDE SEQUENCE</scope>
</reference>
<sequence length="109" mass="12969">MQRKTRRGCKKKKKKNGRKKYIGIGKESFATRDWPDNSLTHAHTHRKISPRVVEIVLKNRNMAQVFAEMSNKSERGFTHSQDNTFYAVTLFLHRGYEHSYEISQPRKRY</sequence>
<protein>
    <submittedName>
        <fullName evidence="1">Uncharacterized protein</fullName>
    </submittedName>
</protein>
<proteinExistence type="predicted"/>
<dbReference type="EMBL" id="OZ034838">
    <property type="protein sequence ID" value="CAL1679000.1"/>
    <property type="molecule type" value="Genomic_DNA"/>
</dbReference>
<keyword evidence="2" id="KW-1185">Reference proteome</keyword>
<name>A0AAV2NFH4_9HYME</name>